<gene>
    <name evidence="2" type="ORF">K461DRAFT_262990</name>
</gene>
<evidence type="ECO:0000313" key="2">
    <source>
        <dbReference type="EMBL" id="KAF2148088.1"/>
    </source>
</evidence>
<keyword evidence="1" id="KW-0472">Membrane</keyword>
<dbReference type="PANTHER" id="PTHR35394:SF5">
    <property type="entry name" value="DUF3176 DOMAIN-CONTAINING PROTEIN"/>
    <property type="match status" value="1"/>
</dbReference>
<dbReference type="Proteomes" id="UP000799439">
    <property type="component" value="Unassembled WGS sequence"/>
</dbReference>
<name>A0A9P4IQ87_9PEZI</name>
<feature type="transmembrane region" description="Helical" evidence="1">
    <location>
        <begin position="272"/>
        <end position="294"/>
    </location>
</feature>
<organism evidence="2 3">
    <name type="scientific">Myriangium duriaei CBS 260.36</name>
    <dbReference type="NCBI Taxonomy" id="1168546"/>
    <lineage>
        <taxon>Eukaryota</taxon>
        <taxon>Fungi</taxon>
        <taxon>Dikarya</taxon>
        <taxon>Ascomycota</taxon>
        <taxon>Pezizomycotina</taxon>
        <taxon>Dothideomycetes</taxon>
        <taxon>Dothideomycetidae</taxon>
        <taxon>Myriangiales</taxon>
        <taxon>Myriangiaceae</taxon>
        <taxon>Myriangium</taxon>
    </lineage>
</organism>
<dbReference type="PANTHER" id="PTHR35394">
    <property type="entry name" value="DUF3176 DOMAIN-CONTAINING PROTEIN"/>
    <property type="match status" value="1"/>
</dbReference>
<dbReference type="EMBL" id="ML996094">
    <property type="protein sequence ID" value="KAF2148088.1"/>
    <property type="molecule type" value="Genomic_DNA"/>
</dbReference>
<proteinExistence type="predicted"/>
<evidence type="ECO:0000256" key="1">
    <source>
        <dbReference type="SAM" id="Phobius"/>
    </source>
</evidence>
<protein>
    <submittedName>
        <fullName evidence="2">Uncharacterized protein</fullName>
    </submittedName>
</protein>
<dbReference type="OrthoDB" id="5242705at2759"/>
<keyword evidence="1" id="KW-0812">Transmembrane</keyword>
<dbReference type="AlphaFoldDB" id="A0A9P4IQ87"/>
<sequence>MVAAYSGILSNDTIQPTPVKCTTGNCTWPLTPSLAVCGACKNSTFALQNHCEDGFCNFTLPSGFNANLFLGTFILGTDAFASVTSEHGVLFNDSASDRLYLAHIELFGVPSNDNVSAWESIDVLKDPPRFSYLSNTECALWFCIDVYNTSMTSSGQIQTVFSSFDRLNALPGSDTSDQFSNYSAVGSAPHYTIKTYLTEVMSGNLSLIAWDGTLQAWGDALPRGIWQGSRDPDQWIANLAMSLSNFVRSSNMTEPRPEYQGTAYELVFVIRWWWILYPAALVLSSILFLALVMVRTVHSPLSSWKGSPLTVLLFDVDEQTKKDGYTRIHERQGILEQIGETRVKFVQDGNGYYKFKAC</sequence>
<keyword evidence="3" id="KW-1185">Reference proteome</keyword>
<accession>A0A9P4IQ87</accession>
<reference evidence="2" key="1">
    <citation type="journal article" date="2020" name="Stud. Mycol.">
        <title>101 Dothideomycetes genomes: a test case for predicting lifestyles and emergence of pathogens.</title>
        <authorList>
            <person name="Haridas S."/>
            <person name="Albert R."/>
            <person name="Binder M."/>
            <person name="Bloem J."/>
            <person name="Labutti K."/>
            <person name="Salamov A."/>
            <person name="Andreopoulos B."/>
            <person name="Baker S."/>
            <person name="Barry K."/>
            <person name="Bills G."/>
            <person name="Bluhm B."/>
            <person name="Cannon C."/>
            <person name="Castanera R."/>
            <person name="Culley D."/>
            <person name="Daum C."/>
            <person name="Ezra D."/>
            <person name="Gonzalez J."/>
            <person name="Henrissat B."/>
            <person name="Kuo A."/>
            <person name="Liang C."/>
            <person name="Lipzen A."/>
            <person name="Lutzoni F."/>
            <person name="Magnuson J."/>
            <person name="Mondo S."/>
            <person name="Nolan M."/>
            <person name="Ohm R."/>
            <person name="Pangilinan J."/>
            <person name="Park H.-J."/>
            <person name="Ramirez L."/>
            <person name="Alfaro M."/>
            <person name="Sun H."/>
            <person name="Tritt A."/>
            <person name="Yoshinaga Y."/>
            <person name="Zwiers L.-H."/>
            <person name="Turgeon B."/>
            <person name="Goodwin S."/>
            <person name="Spatafora J."/>
            <person name="Crous P."/>
            <person name="Grigoriev I."/>
        </authorList>
    </citation>
    <scope>NUCLEOTIDE SEQUENCE</scope>
    <source>
        <strain evidence="2">CBS 260.36</strain>
    </source>
</reference>
<comment type="caution">
    <text evidence="2">The sequence shown here is derived from an EMBL/GenBank/DDBJ whole genome shotgun (WGS) entry which is preliminary data.</text>
</comment>
<evidence type="ECO:0000313" key="3">
    <source>
        <dbReference type="Proteomes" id="UP000799439"/>
    </source>
</evidence>
<keyword evidence="1" id="KW-1133">Transmembrane helix</keyword>